<keyword evidence="6 7" id="KW-0472">Membrane</keyword>
<keyword evidence="5" id="KW-0406">Ion transport</keyword>
<keyword evidence="3 7" id="KW-0812">Transmembrane</keyword>
<gene>
    <name evidence="9" type="ORF">GCM10010185_54990</name>
</gene>
<evidence type="ECO:0000256" key="1">
    <source>
        <dbReference type="ARBA" id="ARBA00004141"/>
    </source>
</evidence>
<evidence type="ECO:0000313" key="9">
    <source>
        <dbReference type="EMBL" id="GGP74430.1"/>
    </source>
</evidence>
<feature type="transmembrane region" description="Helical" evidence="7">
    <location>
        <begin position="401"/>
        <end position="422"/>
    </location>
</feature>
<dbReference type="PANTHER" id="PTHR32468:SF0">
    <property type="entry name" value="K(+)_H(+) ANTIPORTER 1"/>
    <property type="match status" value="1"/>
</dbReference>
<dbReference type="GO" id="GO:0016020">
    <property type="term" value="C:membrane"/>
    <property type="evidence" value="ECO:0007669"/>
    <property type="project" value="UniProtKB-SubCell"/>
</dbReference>
<keyword evidence="2" id="KW-0813">Transport</keyword>
<evidence type="ECO:0000256" key="2">
    <source>
        <dbReference type="ARBA" id="ARBA00022448"/>
    </source>
</evidence>
<feature type="transmembrane region" description="Helical" evidence="7">
    <location>
        <begin position="12"/>
        <end position="31"/>
    </location>
</feature>
<dbReference type="PANTHER" id="PTHR32468">
    <property type="entry name" value="CATION/H + ANTIPORTER"/>
    <property type="match status" value="1"/>
</dbReference>
<evidence type="ECO:0000256" key="4">
    <source>
        <dbReference type="ARBA" id="ARBA00022989"/>
    </source>
</evidence>
<reference evidence="9" key="1">
    <citation type="journal article" date="2014" name="Int. J. Syst. Evol. Microbiol.">
        <title>Complete genome sequence of Corynebacterium casei LMG S-19264T (=DSM 44701T), isolated from a smear-ripened cheese.</title>
        <authorList>
            <consortium name="US DOE Joint Genome Institute (JGI-PGF)"/>
            <person name="Walter F."/>
            <person name="Albersmeier A."/>
            <person name="Kalinowski J."/>
            <person name="Ruckert C."/>
        </authorList>
    </citation>
    <scope>NUCLEOTIDE SEQUENCE</scope>
    <source>
        <strain evidence="9">JCM 3313</strain>
    </source>
</reference>
<sequence length="430" mass="44438">MATTARTDSLRGTATIALGLGAVALLVWALGGDSGSTVDTTGKFMITVTLVLLMSQLCGRAVRLLRQPPVVGEVLGGLLLGPSVLGLLAPSLQEWLFPAPVKSAVQLTAQLGLVAFIFLLGWEQDVRNLRSSGRAATVVAATCLVIPFGSGLLIGVPLMPALPTAFFLALALSITALPVLARILQDVGMAETRLGRIAVSAAVLDDAACWAVLAAILPFAGQHSRSPLLTLAAGVALVAVLVFLARPLLDVLLRTASQSAVLTVAVAGALGTAAITEMMGLHSILGAFLFGLVMPRRSVDQEATTQRIKGFTVAVLLPLFFAYIGMNTSLQSISGQWGLLLLVLFVAVASKFIGGALGARLAGLDRREAGVLGVLMNCRGITELVVANLGLGLGLIDGTMFAILVVVALLTTVLTTPALGLLNKRQEVFA</sequence>
<keyword evidence="4 7" id="KW-1133">Transmembrane helix</keyword>
<reference evidence="9" key="2">
    <citation type="submission" date="2020-09" db="EMBL/GenBank/DDBJ databases">
        <authorList>
            <person name="Sun Q."/>
            <person name="Ohkuma M."/>
        </authorList>
    </citation>
    <scope>NUCLEOTIDE SEQUENCE</scope>
    <source>
        <strain evidence="9">JCM 3313</strain>
    </source>
</reference>
<evidence type="ECO:0000256" key="5">
    <source>
        <dbReference type="ARBA" id="ARBA00023065"/>
    </source>
</evidence>
<evidence type="ECO:0000256" key="3">
    <source>
        <dbReference type="ARBA" id="ARBA00022692"/>
    </source>
</evidence>
<proteinExistence type="predicted"/>
<dbReference type="Pfam" id="PF00999">
    <property type="entry name" value="Na_H_Exchanger"/>
    <property type="match status" value="1"/>
</dbReference>
<evidence type="ECO:0000256" key="6">
    <source>
        <dbReference type="ARBA" id="ARBA00023136"/>
    </source>
</evidence>
<dbReference type="Proteomes" id="UP000639606">
    <property type="component" value="Unassembled WGS sequence"/>
</dbReference>
<evidence type="ECO:0000313" key="10">
    <source>
        <dbReference type="Proteomes" id="UP000639606"/>
    </source>
</evidence>
<feature type="transmembrane region" description="Helical" evidence="7">
    <location>
        <begin position="43"/>
        <end position="62"/>
    </location>
</feature>
<dbReference type="GO" id="GO:0015297">
    <property type="term" value="F:antiporter activity"/>
    <property type="evidence" value="ECO:0007669"/>
    <property type="project" value="InterPro"/>
</dbReference>
<dbReference type="AlphaFoldDB" id="A0A918EGN0"/>
<keyword evidence="10" id="KW-1185">Reference proteome</keyword>
<feature type="transmembrane region" description="Helical" evidence="7">
    <location>
        <begin position="308"/>
        <end position="325"/>
    </location>
</feature>
<dbReference type="Gene3D" id="1.20.1530.20">
    <property type="match status" value="1"/>
</dbReference>
<dbReference type="InterPro" id="IPR006153">
    <property type="entry name" value="Cation/H_exchanger_TM"/>
</dbReference>
<comment type="caution">
    <text evidence="9">The sequence shown here is derived from an EMBL/GenBank/DDBJ whole genome shotgun (WGS) entry which is preliminary data.</text>
</comment>
<accession>A0A918EGN0</accession>
<evidence type="ECO:0000259" key="8">
    <source>
        <dbReference type="Pfam" id="PF00999"/>
    </source>
</evidence>
<feature type="transmembrane region" description="Helical" evidence="7">
    <location>
        <begin position="337"/>
        <end position="359"/>
    </location>
</feature>
<feature type="domain" description="Cation/H+ exchanger transmembrane" evidence="8">
    <location>
        <begin position="57"/>
        <end position="418"/>
    </location>
</feature>
<feature type="transmembrane region" description="Helical" evidence="7">
    <location>
        <begin position="104"/>
        <end position="123"/>
    </location>
</feature>
<evidence type="ECO:0000256" key="7">
    <source>
        <dbReference type="SAM" id="Phobius"/>
    </source>
</evidence>
<feature type="transmembrane region" description="Helical" evidence="7">
    <location>
        <begin position="74"/>
        <end position="92"/>
    </location>
</feature>
<dbReference type="GO" id="GO:1902600">
    <property type="term" value="P:proton transmembrane transport"/>
    <property type="evidence" value="ECO:0007669"/>
    <property type="project" value="InterPro"/>
</dbReference>
<feature type="transmembrane region" description="Helical" evidence="7">
    <location>
        <begin position="135"/>
        <end position="159"/>
    </location>
</feature>
<feature type="transmembrane region" description="Helical" evidence="7">
    <location>
        <begin position="197"/>
        <end position="220"/>
    </location>
</feature>
<dbReference type="EMBL" id="BMRG01000014">
    <property type="protein sequence ID" value="GGP74430.1"/>
    <property type="molecule type" value="Genomic_DNA"/>
</dbReference>
<dbReference type="InterPro" id="IPR038770">
    <property type="entry name" value="Na+/solute_symporter_sf"/>
</dbReference>
<dbReference type="InterPro" id="IPR050794">
    <property type="entry name" value="CPA2_transporter"/>
</dbReference>
<dbReference type="RefSeq" id="WP_189226200.1">
    <property type="nucleotide sequence ID" value="NZ_BMRG01000014.1"/>
</dbReference>
<comment type="subcellular location">
    <subcellularLocation>
        <location evidence="1">Membrane</location>
        <topology evidence="1">Multi-pass membrane protein</topology>
    </subcellularLocation>
</comment>
<protein>
    <recommendedName>
        <fullName evidence="8">Cation/H+ exchanger transmembrane domain-containing protein</fullName>
    </recommendedName>
</protein>
<feature type="transmembrane region" description="Helical" evidence="7">
    <location>
        <begin position="165"/>
        <end position="185"/>
    </location>
</feature>
<feature type="transmembrane region" description="Helical" evidence="7">
    <location>
        <begin position="226"/>
        <end position="244"/>
    </location>
</feature>
<name>A0A918EGN0_9PSEU</name>
<organism evidence="9 10">
    <name type="scientific">Saccharothrix coeruleofusca</name>
    <dbReference type="NCBI Taxonomy" id="33919"/>
    <lineage>
        <taxon>Bacteria</taxon>
        <taxon>Bacillati</taxon>
        <taxon>Actinomycetota</taxon>
        <taxon>Actinomycetes</taxon>
        <taxon>Pseudonocardiales</taxon>
        <taxon>Pseudonocardiaceae</taxon>
        <taxon>Saccharothrix</taxon>
    </lineage>
</organism>
<feature type="transmembrane region" description="Helical" evidence="7">
    <location>
        <begin position="251"/>
        <end position="273"/>
    </location>
</feature>